<dbReference type="InterPro" id="IPR002821">
    <property type="entry name" value="Hydantoinase_A"/>
</dbReference>
<dbReference type="GO" id="GO:0017168">
    <property type="term" value="F:5-oxoprolinase (ATP-hydrolyzing) activity"/>
    <property type="evidence" value="ECO:0007669"/>
    <property type="project" value="TreeGrafter"/>
</dbReference>
<feature type="domain" description="Hydantoinase/oxoprolinase N-terminal" evidence="2">
    <location>
        <begin position="3"/>
        <end position="178"/>
    </location>
</feature>
<evidence type="ECO:0000259" key="2">
    <source>
        <dbReference type="Pfam" id="PF05378"/>
    </source>
</evidence>
<feature type="domain" description="Hydantoinase A/oxoprolinase" evidence="1">
    <location>
        <begin position="200"/>
        <end position="486"/>
    </location>
</feature>
<dbReference type="Pfam" id="PF01968">
    <property type="entry name" value="Hydantoinase_A"/>
    <property type="match status" value="1"/>
</dbReference>
<dbReference type="AlphaFoldDB" id="A0A7G9S2P6"/>
<dbReference type="GO" id="GO:0006749">
    <property type="term" value="P:glutathione metabolic process"/>
    <property type="evidence" value="ECO:0007669"/>
    <property type="project" value="TreeGrafter"/>
</dbReference>
<keyword evidence="4" id="KW-1185">Reference proteome</keyword>
<organism evidence="3 4">
    <name type="scientific">Leucobacter denitrificans</name>
    <dbReference type="NCBI Taxonomy" id="683042"/>
    <lineage>
        <taxon>Bacteria</taxon>
        <taxon>Bacillati</taxon>
        <taxon>Actinomycetota</taxon>
        <taxon>Actinomycetes</taxon>
        <taxon>Micrococcales</taxon>
        <taxon>Microbacteriaceae</taxon>
        <taxon>Leucobacter</taxon>
    </lineage>
</organism>
<dbReference type="PANTHER" id="PTHR11365">
    <property type="entry name" value="5-OXOPROLINASE RELATED"/>
    <property type="match status" value="1"/>
</dbReference>
<evidence type="ECO:0000313" key="3">
    <source>
        <dbReference type="EMBL" id="QNN62121.1"/>
    </source>
</evidence>
<dbReference type="Proteomes" id="UP000515934">
    <property type="component" value="Chromosome"/>
</dbReference>
<dbReference type="Pfam" id="PF05378">
    <property type="entry name" value="Hydant_A_N"/>
    <property type="match status" value="1"/>
</dbReference>
<evidence type="ECO:0000313" key="4">
    <source>
        <dbReference type="Proteomes" id="UP000515934"/>
    </source>
</evidence>
<proteinExistence type="predicted"/>
<dbReference type="RefSeq" id="WP_187554592.1">
    <property type="nucleotide sequence ID" value="NZ_CP060716.1"/>
</dbReference>
<sequence>MTRIGIDIGGTFTDVVAEVEGRFYSAKVPSTRPNPDEAVSHAIEVILQRSGAAPESVFGVSHGTTVATNAAIEGEFAQVGFLTTAGFADVLAVGRQTREGLYDLLFRSRRILVPANMRIELDERMSAEGVPLVAPEREQVREKVASLIEDGAEVLCVGFLHSYINAEHERQVAEWISEDFPRIPVWTSAEVAPEFREYERFSTAVLDAALGPLMKRYLERFSERVEDASIFVHPLLMHSAGGLATLSDAGKHPTMTLLSGPAAGVLGTIETGQRLNRSELLTFDMGGTSADLSLIHGGKPTMLRLREVERVPVLGNSLDISTIGAGGGSIAWVDSGKRLRVGPRSAGARPGPAAYGHGGTEPTVTDALVLVGLIPANLELGSSVTIHYDAALQAMKTIADELGLDPVGAARAVLDIVNTNMSLTARKLVLERGLDPRDFTLVAFGGAGPMHSVDVARELGIREVLIPATPGTMCALGLLVSDQEAEFVSSQIIELDAENLKALNTLASGLQHEASVWVQEQAVHGGVPDYRLRADMRYRGQHHALAVDLSDLPLTTESLEIARRAFINAHRAQNGYAAEDEIIELVSVRLEASVALPRIEDSPTSYASQGAPADRILSREIEVWWERDRSSATRAVHRSEIEVGSEITGPALVFQEDTTIAVPRGQRSLHS</sequence>
<dbReference type="PANTHER" id="PTHR11365:SF23">
    <property type="entry name" value="HYPOTHETICAL 5-OXOPROLINASE (EUROFUNG)-RELATED"/>
    <property type="match status" value="1"/>
</dbReference>
<dbReference type="EMBL" id="CP060716">
    <property type="protein sequence ID" value="QNN62121.1"/>
    <property type="molecule type" value="Genomic_DNA"/>
</dbReference>
<reference evidence="3 4" key="1">
    <citation type="submission" date="2020-08" db="EMBL/GenBank/DDBJ databases">
        <title>Genome sequence of Leucobacter denitrificans KACC 14055T.</title>
        <authorList>
            <person name="Hyun D.-W."/>
            <person name="Bae J.-W."/>
        </authorList>
    </citation>
    <scope>NUCLEOTIDE SEQUENCE [LARGE SCALE GENOMIC DNA]</scope>
    <source>
        <strain evidence="3 4">KACC 14055</strain>
    </source>
</reference>
<protein>
    <submittedName>
        <fullName evidence="3">Hydantoinase/oxoprolinase family protein</fullName>
    </submittedName>
</protein>
<dbReference type="InterPro" id="IPR008040">
    <property type="entry name" value="Hydant_A_N"/>
</dbReference>
<accession>A0A7G9S2P6</accession>
<dbReference type="GO" id="GO:0005829">
    <property type="term" value="C:cytosol"/>
    <property type="evidence" value="ECO:0007669"/>
    <property type="project" value="TreeGrafter"/>
</dbReference>
<dbReference type="InterPro" id="IPR045079">
    <property type="entry name" value="Oxoprolinase-like"/>
</dbReference>
<dbReference type="KEGG" id="ldn:H9L06_07415"/>
<name>A0A7G9S2P6_9MICO</name>
<gene>
    <name evidence="3" type="ORF">H9L06_07415</name>
</gene>
<evidence type="ECO:0000259" key="1">
    <source>
        <dbReference type="Pfam" id="PF01968"/>
    </source>
</evidence>